<dbReference type="GO" id="GO:0016020">
    <property type="term" value="C:membrane"/>
    <property type="evidence" value="ECO:0007669"/>
    <property type="project" value="UniProtKB-UniRule"/>
</dbReference>
<keyword evidence="3" id="KW-1133">Transmembrane helix</keyword>
<feature type="region of interest" description="Disordered" evidence="2">
    <location>
        <begin position="1"/>
        <end position="42"/>
    </location>
</feature>
<evidence type="ECO:0000256" key="3">
    <source>
        <dbReference type="SAM" id="Phobius"/>
    </source>
</evidence>
<dbReference type="Pfam" id="PF00691">
    <property type="entry name" value="OmpA"/>
    <property type="match status" value="1"/>
</dbReference>
<dbReference type="Gene3D" id="3.30.1330.60">
    <property type="entry name" value="OmpA-like domain"/>
    <property type="match status" value="1"/>
</dbReference>
<name>A0A1P8MV81_9RHOB</name>
<dbReference type="STRING" id="299262.BWR18_10130"/>
<gene>
    <name evidence="5" type="ORF">BWR18_10130</name>
</gene>
<feature type="region of interest" description="Disordered" evidence="2">
    <location>
        <begin position="296"/>
        <end position="323"/>
    </location>
</feature>
<keyword evidence="1 3" id="KW-0472">Membrane</keyword>
<dbReference type="PANTHER" id="PTHR38033">
    <property type="entry name" value="MEMBRANE PROTEIN-RELATED"/>
    <property type="match status" value="1"/>
</dbReference>
<dbReference type="Proteomes" id="UP000186336">
    <property type="component" value="Chromosome"/>
</dbReference>
<dbReference type="PROSITE" id="PS51123">
    <property type="entry name" value="OMPA_2"/>
    <property type="match status" value="1"/>
</dbReference>
<evidence type="ECO:0000313" key="5">
    <source>
        <dbReference type="EMBL" id="APX11996.1"/>
    </source>
</evidence>
<dbReference type="PANTHER" id="PTHR38033:SF1">
    <property type="entry name" value="DOTU FAMILY TYPE IV_VI SECRETION SYSTEM PROTEIN"/>
    <property type="match status" value="1"/>
</dbReference>
<evidence type="ECO:0000259" key="4">
    <source>
        <dbReference type="PROSITE" id="PS51123"/>
    </source>
</evidence>
<dbReference type="Pfam" id="PF09850">
    <property type="entry name" value="DotU"/>
    <property type="match status" value="1"/>
</dbReference>
<dbReference type="InterPro" id="IPR017732">
    <property type="entry name" value="T4/T6SS_DotU"/>
</dbReference>
<dbReference type="InterPro" id="IPR006665">
    <property type="entry name" value="OmpA-like"/>
</dbReference>
<accession>A0A1P8MV81</accession>
<dbReference type="InterPro" id="IPR036737">
    <property type="entry name" value="OmpA-like_sf"/>
</dbReference>
<feature type="transmembrane region" description="Helical" evidence="3">
    <location>
        <begin position="252"/>
        <end position="272"/>
    </location>
</feature>
<dbReference type="InterPro" id="IPR038522">
    <property type="entry name" value="T4/T6SS_DotU_sf"/>
</dbReference>
<reference evidence="5 6" key="1">
    <citation type="submission" date="2017-01" db="EMBL/GenBank/DDBJ databases">
        <title>Complete genome of Tateyamaria omphalii DOK1-4 isolated from seawater in Dokdo.</title>
        <authorList>
            <person name="Kim J.H."/>
            <person name="Chi W.-J."/>
        </authorList>
    </citation>
    <scope>NUCLEOTIDE SEQUENCE [LARGE SCALE GENOMIC DNA]</scope>
    <source>
        <strain evidence="5 6">DOK1-4</strain>
    </source>
</reference>
<dbReference type="KEGG" id="tom:BWR18_10130"/>
<keyword evidence="6" id="KW-1185">Reference proteome</keyword>
<dbReference type="InterPro" id="IPR017733">
    <property type="entry name" value="OmpA-like_dom_proteobacteria"/>
</dbReference>
<protein>
    <recommendedName>
        <fullName evidence="4">OmpA-like domain-containing protein</fullName>
    </recommendedName>
</protein>
<evidence type="ECO:0000256" key="1">
    <source>
        <dbReference type="PROSITE-ProRule" id="PRU00473"/>
    </source>
</evidence>
<dbReference type="RefSeq" id="WP_076627954.1">
    <property type="nucleotide sequence ID" value="NZ_CP019312.1"/>
</dbReference>
<dbReference type="SUPFAM" id="SSF103088">
    <property type="entry name" value="OmpA-like"/>
    <property type="match status" value="1"/>
</dbReference>
<sequence>MTNEARKNKDQAARRLPEQDDEAPRIILPTPGGTRPSEEPATQVVEVDPPAPAAELSVGDILNGFRFTGGDLPEMVARAAPLLNLAHALRAGQNPPSVAELRRELTGAARRYEAALAAAGTLPDQARAAHYVVCATLDDVIRNTDWGSEWAVEGLVSTFHHDVLGGDKVFALLDHFQQTPRNNRDLLLLIYLCLSLGFEGRARVSSRGLAELALVRENLFRTLRTQFDIVERDLSPQWRGEDAAHSPIRAGLLFWLVSGTGVLVLLTVFIVYTSLLNHAADATLARLSVLPPDGPPSLFLPEPPAPEPEPEQVIVPAPAPESPPPTPPIDEFVAFLQPEVDEGLVRLLRAEDAVLVRIANNGAFGSGSATIEDAFLDVFDRIGQALAAETFDVTVLGHTDNVGIRAAPFPNNYFLSQARASAVRDLLLPYVEEQRISIDGIGPDRPIATNDTEAGREANRRTEILVIEPGARVPDSLLTEGLPNPDGLPAPVEALQ</sequence>
<evidence type="ECO:0000313" key="6">
    <source>
        <dbReference type="Proteomes" id="UP000186336"/>
    </source>
</evidence>
<dbReference type="Gene3D" id="1.25.40.590">
    <property type="entry name" value="Type IV / VI secretion system, DotU"/>
    <property type="match status" value="1"/>
</dbReference>
<dbReference type="EMBL" id="CP019312">
    <property type="protein sequence ID" value="APX11996.1"/>
    <property type="molecule type" value="Genomic_DNA"/>
</dbReference>
<dbReference type="OrthoDB" id="345640at2"/>
<evidence type="ECO:0000256" key="2">
    <source>
        <dbReference type="SAM" id="MobiDB-lite"/>
    </source>
</evidence>
<proteinExistence type="predicted"/>
<feature type="compositionally biased region" description="Basic and acidic residues" evidence="2">
    <location>
        <begin position="1"/>
        <end position="24"/>
    </location>
</feature>
<dbReference type="CDD" id="cd07185">
    <property type="entry name" value="OmpA_C-like"/>
    <property type="match status" value="1"/>
</dbReference>
<dbReference type="AlphaFoldDB" id="A0A1P8MV81"/>
<feature type="domain" description="OmpA-like" evidence="4">
    <location>
        <begin position="351"/>
        <end position="470"/>
    </location>
</feature>
<keyword evidence="3" id="KW-0812">Transmembrane</keyword>
<dbReference type="NCBIfam" id="TIGR03349">
    <property type="entry name" value="IV_VI_DotU"/>
    <property type="match status" value="1"/>
</dbReference>
<dbReference type="NCBIfam" id="NF038228">
    <property type="entry name" value="IcmH_DotU_IVB"/>
    <property type="match status" value="1"/>
</dbReference>
<feature type="region of interest" description="Disordered" evidence="2">
    <location>
        <begin position="476"/>
        <end position="496"/>
    </location>
</feature>
<organism evidence="5 6">
    <name type="scientific">Tateyamaria omphalii</name>
    <dbReference type="NCBI Taxonomy" id="299262"/>
    <lineage>
        <taxon>Bacteria</taxon>
        <taxon>Pseudomonadati</taxon>
        <taxon>Pseudomonadota</taxon>
        <taxon>Alphaproteobacteria</taxon>
        <taxon>Rhodobacterales</taxon>
        <taxon>Roseobacteraceae</taxon>
        <taxon>Tateyamaria</taxon>
    </lineage>
</organism>
<dbReference type="NCBIfam" id="TIGR03350">
    <property type="entry name" value="type_VI_ompA"/>
    <property type="match status" value="1"/>
</dbReference>